<feature type="compositionally biased region" description="Polar residues" evidence="1">
    <location>
        <begin position="287"/>
        <end position="302"/>
    </location>
</feature>
<feature type="compositionally biased region" description="Low complexity" evidence="1">
    <location>
        <begin position="88"/>
        <end position="108"/>
    </location>
</feature>
<feature type="compositionally biased region" description="Polar residues" evidence="1">
    <location>
        <begin position="402"/>
        <end position="413"/>
    </location>
</feature>
<feature type="compositionally biased region" description="Low complexity" evidence="1">
    <location>
        <begin position="443"/>
        <end position="456"/>
    </location>
</feature>
<evidence type="ECO:0000313" key="3">
    <source>
        <dbReference type="EMBL" id="TDL24887.1"/>
    </source>
</evidence>
<dbReference type="CDD" id="cd12087">
    <property type="entry name" value="TM_EGFR-like"/>
    <property type="match status" value="1"/>
</dbReference>
<evidence type="ECO:0000256" key="1">
    <source>
        <dbReference type="SAM" id="MobiDB-lite"/>
    </source>
</evidence>
<feature type="compositionally biased region" description="Low complexity" evidence="1">
    <location>
        <begin position="361"/>
        <end position="382"/>
    </location>
</feature>
<evidence type="ECO:0000256" key="2">
    <source>
        <dbReference type="SAM" id="Phobius"/>
    </source>
</evidence>
<keyword evidence="2" id="KW-0812">Transmembrane</keyword>
<gene>
    <name evidence="3" type="ORF">BD410DRAFT_65872</name>
</gene>
<dbReference type="Proteomes" id="UP000294933">
    <property type="component" value="Unassembled WGS sequence"/>
</dbReference>
<organism evidence="3 4">
    <name type="scientific">Rickenella mellea</name>
    <dbReference type="NCBI Taxonomy" id="50990"/>
    <lineage>
        <taxon>Eukaryota</taxon>
        <taxon>Fungi</taxon>
        <taxon>Dikarya</taxon>
        <taxon>Basidiomycota</taxon>
        <taxon>Agaricomycotina</taxon>
        <taxon>Agaricomycetes</taxon>
        <taxon>Hymenochaetales</taxon>
        <taxon>Rickenellaceae</taxon>
        <taxon>Rickenella</taxon>
    </lineage>
</organism>
<feature type="region of interest" description="Disordered" evidence="1">
    <location>
        <begin position="88"/>
        <end position="130"/>
    </location>
</feature>
<dbReference type="EMBL" id="ML170165">
    <property type="protein sequence ID" value="TDL24887.1"/>
    <property type="molecule type" value="Genomic_DNA"/>
</dbReference>
<keyword evidence="2" id="KW-1133">Transmembrane helix</keyword>
<reference evidence="3 4" key="1">
    <citation type="submission" date="2018-06" db="EMBL/GenBank/DDBJ databases">
        <title>A transcriptomic atlas of mushroom development highlights an independent origin of complex multicellularity.</title>
        <authorList>
            <consortium name="DOE Joint Genome Institute"/>
            <person name="Krizsan K."/>
            <person name="Almasi E."/>
            <person name="Merenyi Z."/>
            <person name="Sahu N."/>
            <person name="Viragh M."/>
            <person name="Koszo T."/>
            <person name="Mondo S."/>
            <person name="Kiss B."/>
            <person name="Balint B."/>
            <person name="Kues U."/>
            <person name="Barry K."/>
            <person name="Hegedus J.C."/>
            <person name="Henrissat B."/>
            <person name="Johnson J."/>
            <person name="Lipzen A."/>
            <person name="Ohm R."/>
            <person name="Nagy I."/>
            <person name="Pangilinan J."/>
            <person name="Yan J."/>
            <person name="Xiong Y."/>
            <person name="Grigoriev I.V."/>
            <person name="Hibbett D.S."/>
            <person name="Nagy L.G."/>
        </authorList>
    </citation>
    <scope>NUCLEOTIDE SEQUENCE [LARGE SCALE GENOMIC DNA]</scope>
    <source>
        <strain evidence="3 4">SZMC22713</strain>
    </source>
</reference>
<feature type="region of interest" description="Disordered" evidence="1">
    <location>
        <begin position="341"/>
        <end position="413"/>
    </location>
</feature>
<feature type="region of interest" description="Disordered" evidence="1">
    <location>
        <begin position="429"/>
        <end position="506"/>
    </location>
</feature>
<protein>
    <recommendedName>
        <fullName evidence="5">Mid2 domain-containing protein</fullName>
    </recommendedName>
</protein>
<feature type="compositionally biased region" description="Low complexity" evidence="1">
    <location>
        <begin position="118"/>
        <end position="129"/>
    </location>
</feature>
<dbReference type="OrthoDB" id="3263215at2759"/>
<dbReference type="VEuPathDB" id="FungiDB:BD410DRAFT_65872"/>
<proteinExistence type="predicted"/>
<accession>A0A4Y7QB36</accession>
<keyword evidence="4" id="KW-1185">Reference proteome</keyword>
<sequence>MAACTPIPTETLFTTITTSSVSTSFTSSLTTLPPTTQTNVVTSCAATATVGGACLSEVLSTSFSTISGVVSTAQVPVPTTVLTTITQPTETRFSTCPSSTPSQTDSNPPTTPTPPPTSQSSSLTTQSTTFLSEASTTLPNGSVVQTSVVITTVLPPSYVTVPTMPGQTQQNTPGKKTAVAPIVGGVAGGLIGLIGIAALVWFILRRRSRWDDIFDRDYDDSMPVTAVRKSKSRRGRFDIGEDSSTAEPKPYHYGLVGQHASPPNSPPIQPVHSRTPSVAPLMLNAAPGSSTGASRPGSSGSQLGLPVGAAPPMPNVGTGAAGGAAAGAGANLLYTSSVGSALSSATGSTGRPGLGTTPHTSVLSSQSGGSASGGSFFVRAGSPTSPVDPTPRMPLHVANRPDSPTGTITSVSMYSDDTHANTSIAQQMSAMSPGGAAGGSGTAAGPSVAAAGSGSPNRRNEKSPRRASASAQPVVVHRDGGRVTEGPSAKTNTTPSDLPPPAYSPQ</sequence>
<feature type="transmembrane region" description="Helical" evidence="2">
    <location>
        <begin position="178"/>
        <end position="204"/>
    </location>
</feature>
<evidence type="ECO:0000313" key="4">
    <source>
        <dbReference type="Proteomes" id="UP000294933"/>
    </source>
</evidence>
<dbReference type="AlphaFoldDB" id="A0A4Y7QB36"/>
<name>A0A4Y7QB36_9AGAM</name>
<feature type="compositionally biased region" description="Pro residues" evidence="1">
    <location>
        <begin position="497"/>
        <end position="506"/>
    </location>
</feature>
<evidence type="ECO:0008006" key="5">
    <source>
        <dbReference type="Google" id="ProtNLM"/>
    </source>
</evidence>
<keyword evidence="2" id="KW-0472">Membrane</keyword>
<feature type="region of interest" description="Disordered" evidence="1">
    <location>
        <begin position="233"/>
        <end position="310"/>
    </location>
</feature>